<dbReference type="PANTHER" id="PTHR36933">
    <property type="entry name" value="SLL0788 PROTEIN"/>
    <property type="match status" value="1"/>
</dbReference>
<accession>A0AAW5T019</accession>
<keyword evidence="2" id="KW-0732">Signal</keyword>
<dbReference type="EMBL" id="JACKVC010000010">
    <property type="protein sequence ID" value="MCV7388202.1"/>
    <property type="molecule type" value="Genomic_DNA"/>
</dbReference>
<dbReference type="RefSeq" id="WP_036446788.1">
    <property type="nucleotide sequence ID" value="NZ_JACKVC010000010.1"/>
</dbReference>
<feature type="domain" description="DUF305" evidence="3">
    <location>
        <begin position="53"/>
        <end position="197"/>
    </location>
</feature>
<gene>
    <name evidence="4" type="ORF">H5P34_09095</name>
</gene>
<dbReference type="Gene3D" id="1.20.1260.10">
    <property type="match status" value="1"/>
</dbReference>
<evidence type="ECO:0000256" key="2">
    <source>
        <dbReference type="SAM" id="SignalP"/>
    </source>
</evidence>
<comment type="caution">
    <text evidence="4">The sequence shown here is derived from an EMBL/GenBank/DDBJ whole genome shotgun (WGS) entry which is preliminary data.</text>
</comment>
<dbReference type="Pfam" id="PF03713">
    <property type="entry name" value="DUF305"/>
    <property type="match status" value="1"/>
</dbReference>
<evidence type="ECO:0000259" key="3">
    <source>
        <dbReference type="Pfam" id="PF03713"/>
    </source>
</evidence>
<dbReference type="InterPro" id="IPR012347">
    <property type="entry name" value="Ferritin-like"/>
</dbReference>
<proteinExistence type="predicted"/>
<evidence type="ECO:0000313" key="5">
    <source>
        <dbReference type="Proteomes" id="UP001141659"/>
    </source>
</evidence>
<feature type="region of interest" description="Disordered" evidence="1">
    <location>
        <begin position="26"/>
        <end position="49"/>
    </location>
</feature>
<name>A0AAW5T019_9MYCO</name>
<protein>
    <submittedName>
        <fullName evidence="4">DUF305 domain-containing protein</fullName>
    </submittedName>
</protein>
<organism evidence="4 5">
    <name type="scientific">Mycolicibacterium porcinum</name>
    <dbReference type="NCBI Taxonomy" id="39693"/>
    <lineage>
        <taxon>Bacteria</taxon>
        <taxon>Bacillati</taxon>
        <taxon>Actinomycetota</taxon>
        <taxon>Actinomycetes</taxon>
        <taxon>Mycobacteriales</taxon>
        <taxon>Mycobacteriaceae</taxon>
        <taxon>Mycolicibacterium</taxon>
    </lineage>
</organism>
<reference evidence="4" key="1">
    <citation type="submission" date="2020-07" db="EMBL/GenBank/DDBJ databases">
        <authorList>
            <person name="Pettersson B.M.F."/>
            <person name="Behra P.R.K."/>
            <person name="Ramesh M."/>
            <person name="Das S."/>
            <person name="Dasgupta S."/>
            <person name="Kirsebom L.A."/>
        </authorList>
    </citation>
    <scope>NUCLEOTIDE SEQUENCE</scope>
    <source>
        <strain evidence="4">DSM 44242</strain>
    </source>
</reference>
<sequence>MRSTPFRLLSALSAVAAVLFLPSCGDATPDEKPQPTSETPAINGEPAGSNAGDSSFAVNMIANHAQAVRVAELVPDRTTNSDLVELAAGIVSSRGTEIALMKALLVQWNADSTTSSTPDHPAVPAQGTIEEQMLSRLQALSGRDFDVLWLQSMIAHAQGALQIAGTEIADGENVDALTLAKQIVTKQQAEIDRMQLLLASGG</sequence>
<dbReference type="Proteomes" id="UP001141659">
    <property type="component" value="Unassembled WGS sequence"/>
</dbReference>
<feature type="chain" id="PRO_5043577197" evidence="2">
    <location>
        <begin position="28"/>
        <end position="202"/>
    </location>
</feature>
<reference evidence="4" key="2">
    <citation type="journal article" date="2022" name="BMC Genomics">
        <title>Comparative genome analysis of mycobacteria focusing on tRNA and non-coding RNA.</title>
        <authorList>
            <person name="Behra P.R.K."/>
            <person name="Pettersson B.M.F."/>
            <person name="Ramesh M."/>
            <person name="Das S."/>
            <person name="Dasgupta S."/>
            <person name="Kirsebom L.A."/>
        </authorList>
    </citation>
    <scope>NUCLEOTIDE SEQUENCE</scope>
    <source>
        <strain evidence="4">DSM 44242</strain>
    </source>
</reference>
<evidence type="ECO:0000256" key="1">
    <source>
        <dbReference type="SAM" id="MobiDB-lite"/>
    </source>
</evidence>
<dbReference type="PANTHER" id="PTHR36933:SF1">
    <property type="entry name" value="SLL0788 PROTEIN"/>
    <property type="match status" value="1"/>
</dbReference>
<evidence type="ECO:0000313" key="4">
    <source>
        <dbReference type="EMBL" id="MCV7388202.1"/>
    </source>
</evidence>
<dbReference type="InterPro" id="IPR005183">
    <property type="entry name" value="DUF305_CopM-like"/>
</dbReference>
<feature type="signal peptide" evidence="2">
    <location>
        <begin position="1"/>
        <end position="27"/>
    </location>
</feature>
<dbReference type="AlphaFoldDB" id="A0AAW5T019"/>